<feature type="domain" description="Zn(2)-C6 fungal-type" evidence="6">
    <location>
        <begin position="19"/>
        <end position="49"/>
    </location>
</feature>
<evidence type="ECO:0000256" key="4">
    <source>
        <dbReference type="ARBA" id="ARBA00023242"/>
    </source>
</evidence>
<sequence>MPGPGGGPPRKSHTKSRNGCRTCKRRHIRCDETFPQCRNCTKHNCRCDYMDVQTTRDDSVQTPKTPLDLLMTPEIDAEIENWRTTGIPPFQELSQCPRNDWHRFSKSTLRLIHHIAGLSIDLHRRGLGHTTVWSACMPRLLALAVMSDFVMNGILALSALHMTYVTGSKDILNLSHHYRKTASKGLQNALGTFSQANCDAILAASLVLSWQATDWESISTLQKGIIYVLDSMHPSWKESSEIAQILDSQRILRTRNSTYNLDSSPGGTPHFRNEILRNIDSTIVDLHRSQERLSHISEFHDTITELIDYVKLVRNELPMQSQKAAFTRLQTLRAWIFWLPTKLLRGGEGDLVALSVLAHVYSTALVLEPFFPSIEGSYIGCMTLSLIQNIDSILLSRKSSFPLSHITQLAAGLMDAPRHNFNDYKSHTQYAHQMQHMSHVVPTPPSPYHQFHDFSSSFVTSGASYTPAMLSSFPLATTAAAATTTSPFQASPTYRSSGNFSNVYMSPSIHASEYYDDSLSDYSRPGAAIDHSAGFSSFGSEAIHGMPTTEAGGTFHSDLAQDIPITGPSSTSELWT</sequence>
<evidence type="ECO:0000256" key="1">
    <source>
        <dbReference type="ARBA" id="ARBA00023015"/>
    </source>
</evidence>
<dbReference type="EMBL" id="LFMY01000001">
    <property type="protein sequence ID" value="OKL63614.1"/>
    <property type="molecule type" value="Genomic_DNA"/>
</dbReference>
<dbReference type="CDD" id="cd00067">
    <property type="entry name" value="GAL4"/>
    <property type="match status" value="1"/>
</dbReference>
<gene>
    <name evidence="7" type="ORF">UA08_01014</name>
</gene>
<dbReference type="STRING" id="1441469.A0A225AYT6"/>
<dbReference type="Proteomes" id="UP000214365">
    <property type="component" value="Unassembled WGS sequence"/>
</dbReference>
<dbReference type="Pfam" id="PF00172">
    <property type="entry name" value="Zn_clus"/>
    <property type="match status" value="1"/>
</dbReference>
<dbReference type="GO" id="GO:0003677">
    <property type="term" value="F:DNA binding"/>
    <property type="evidence" value="ECO:0007669"/>
    <property type="project" value="UniProtKB-KW"/>
</dbReference>
<organism evidence="7 8">
    <name type="scientific">Talaromyces atroroseus</name>
    <dbReference type="NCBI Taxonomy" id="1441469"/>
    <lineage>
        <taxon>Eukaryota</taxon>
        <taxon>Fungi</taxon>
        <taxon>Dikarya</taxon>
        <taxon>Ascomycota</taxon>
        <taxon>Pezizomycotina</taxon>
        <taxon>Eurotiomycetes</taxon>
        <taxon>Eurotiomycetidae</taxon>
        <taxon>Eurotiales</taxon>
        <taxon>Trichocomaceae</taxon>
        <taxon>Talaromyces</taxon>
        <taxon>Talaromyces sect. Trachyspermi</taxon>
    </lineage>
</organism>
<accession>A0A225AYT6</accession>
<dbReference type="OrthoDB" id="1924260at2759"/>
<dbReference type="Pfam" id="PF11951">
    <property type="entry name" value="Fungal_trans_2"/>
    <property type="match status" value="1"/>
</dbReference>
<dbReference type="GO" id="GO:0008270">
    <property type="term" value="F:zinc ion binding"/>
    <property type="evidence" value="ECO:0007669"/>
    <property type="project" value="InterPro"/>
</dbReference>
<evidence type="ECO:0000259" key="6">
    <source>
        <dbReference type="PROSITE" id="PS50048"/>
    </source>
</evidence>
<evidence type="ECO:0000256" key="5">
    <source>
        <dbReference type="SAM" id="MobiDB-lite"/>
    </source>
</evidence>
<dbReference type="InterPro" id="IPR052400">
    <property type="entry name" value="Zn2-C6_fungal_TF"/>
</dbReference>
<dbReference type="PROSITE" id="PS00463">
    <property type="entry name" value="ZN2_CY6_FUNGAL_1"/>
    <property type="match status" value="1"/>
</dbReference>
<reference evidence="7 8" key="1">
    <citation type="submission" date="2015-06" db="EMBL/GenBank/DDBJ databases">
        <title>Talaromyces atroroseus IBT 11181 draft genome.</title>
        <authorList>
            <person name="Rasmussen K.B."/>
            <person name="Rasmussen S."/>
            <person name="Petersen B."/>
            <person name="Sicheritz-Ponten T."/>
            <person name="Mortensen U.H."/>
            <person name="Thrane U."/>
        </authorList>
    </citation>
    <scope>NUCLEOTIDE SEQUENCE [LARGE SCALE GENOMIC DNA]</scope>
    <source>
        <strain evidence="7 8">IBT 11181</strain>
    </source>
</reference>
<dbReference type="InterPro" id="IPR001138">
    <property type="entry name" value="Zn2Cys6_DnaBD"/>
</dbReference>
<keyword evidence="2" id="KW-0238">DNA-binding</keyword>
<keyword evidence="3" id="KW-0804">Transcription</keyword>
<dbReference type="PANTHER" id="PTHR47657">
    <property type="entry name" value="STEROL REGULATORY ELEMENT-BINDING PROTEIN ECM22"/>
    <property type="match status" value="1"/>
</dbReference>
<keyword evidence="1" id="KW-0805">Transcription regulation</keyword>
<dbReference type="AlphaFoldDB" id="A0A225AYT6"/>
<keyword evidence="8" id="KW-1185">Reference proteome</keyword>
<feature type="region of interest" description="Disordered" evidence="5">
    <location>
        <begin position="546"/>
        <end position="576"/>
    </location>
</feature>
<dbReference type="InterPro" id="IPR036864">
    <property type="entry name" value="Zn2-C6_fun-type_DNA-bd_sf"/>
</dbReference>
<protein>
    <recommendedName>
        <fullName evidence="6">Zn(2)-C6 fungal-type domain-containing protein</fullName>
    </recommendedName>
</protein>
<dbReference type="PROSITE" id="PS50048">
    <property type="entry name" value="ZN2_CY6_FUNGAL_2"/>
    <property type="match status" value="1"/>
</dbReference>
<dbReference type="InterPro" id="IPR021858">
    <property type="entry name" value="Fun_TF"/>
</dbReference>
<dbReference type="GO" id="GO:0000981">
    <property type="term" value="F:DNA-binding transcription factor activity, RNA polymerase II-specific"/>
    <property type="evidence" value="ECO:0007669"/>
    <property type="project" value="InterPro"/>
</dbReference>
<feature type="compositionally biased region" description="Polar residues" evidence="5">
    <location>
        <begin position="567"/>
        <end position="576"/>
    </location>
</feature>
<evidence type="ECO:0000313" key="7">
    <source>
        <dbReference type="EMBL" id="OKL63614.1"/>
    </source>
</evidence>
<evidence type="ECO:0000313" key="8">
    <source>
        <dbReference type="Proteomes" id="UP000214365"/>
    </source>
</evidence>
<dbReference type="SMART" id="SM00066">
    <property type="entry name" value="GAL4"/>
    <property type="match status" value="1"/>
</dbReference>
<dbReference type="Gene3D" id="4.10.240.10">
    <property type="entry name" value="Zn(2)-C6 fungal-type DNA-binding domain"/>
    <property type="match status" value="1"/>
</dbReference>
<dbReference type="RefSeq" id="XP_020123735.1">
    <property type="nucleotide sequence ID" value="XM_020259755.1"/>
</dbReference>
<proteinExistence type="predicted"/>
<evidence type="ECO:0000256" key="3">
    <source>
        <dbReference type="ARBA" id="ARBA00023163"/>
    </source>
</evidence>
<dbReference type="GeneID" id="31000769"/>
<evidence type="ECO:0000256" key="2">
    <source>
        <dbReference type="ARBA" id="ARBA00023125"/>
    </source>
</evidence>
<dbReference type="SUPFAM" id="SSF57701">
    <property type="entry name" value="Zn2/Cys6 DNA-binding domain"/>
    <property type="match status" value="1"/>
</dbReference>
<name>A0A225AYT6_TALAT</name>
<comment type="caution">
    <text evidence="7">The sequence shown here is derived from an EMBL/GenBank/DDBJ whole genome shotgun (WGS) entry which is preliminary data.</text>
</comment>
<keyword evidence="4" id="KW-0539">Nucleus</keyword>
<dbReference type="PANTHER" id="PTHR47657:SF12">
    <property type="entry name" value="ZN(II)2CYS6 TRANSCRIPTION FACTOR (EUROFUNG)"/>
    <property type="match status" value="1"/>
</dbReference>